<dbReference type="EMBL" id="NHPJ01000109">
    <property type="protein sequence ID" value="OYR54991.1"/>
    <property type="molecule type" value="Genomic_DNA"/>
</dbReference>
<dbReference type="Proteomes" id="UP000216308">
    <property type="component" value="Unassembled WGS sequence"/>
</dbReference>
<protein>
    <submittedName>
        <fullName evidence="1">Uncharacterized protein</fullName>
    </submittedName>
</protein>
<name>A0A256IEL5_9EURY</name>
<dbReference type="OrthoDB" id="346411at2157"/>
<evidence type="ECO:0000313" key="2">
    <source>
        <dbReference type="Proteomes" id="UP000216308"/>
    </source>
</evidence>
<keyword evidence="2" id="KW-1185">Reference proteome</keyword>
<reference evidence="1 2" key="1">
    <citation type="journal article" date="2014" name="Front. Microbiol.">
        <title>Population and genomic analysis of the genus Halorubrum.</title>
        <authorList>
            <person name="Fullmer M.S."/>
            <person name="Soucy S.M."/>
            <person name="Swithers K.S."/>
            <person name="Makkay A.M."/>
            <person name="Wheeler R."/>
            <person name="Ventosa A."/>
            <person name="Gogarten J.P."/>
            <person name="Papke R.T."/>
        </authorList>
    </citation>
    <scope>NUCLEOTIDE SEQUENCE [LARGE SCALE GENOMIC DNA]</scope>
    <source>
        <strain evidence="1 2">Cb34</strain>
    </source>
</reference>
<gene>
    <name evidence="1" type="ORF">DJ70_12705</name>
</gene>
<evidence type="ECO:0000313" key="1">
    <source>
        <dbReference type="EMBL" id="OYR54991.1"/>
    </source>
</evidence>
<accession>A0A256IEL5</accession>
<dbReference type="AlphaFoldDB" id="A0A256IEL5"/>
<comment type="caution">
    <text evidence="1">The sequence shown here is derived from an EMBL/GenBank/DDBJ whole genome shotgun (WGS) entry which is preliminary data.</text>
</comment>
<organism evidence="1 2">
    <name type="scientific">Halorubrum halodurans</name>
    <dbReference type="NCBI Taxonomy" id="1383851"/>
    <lineage>
        <taxon>Archaea</taxon>
        <taxon>Methanobacteriati</taxon>
        <taxon>Methanobacteriota</taxon>
        <taxon>Stenosarchaea group</taxon>
        <taxon>Halobacteria</taxon>
        <taxon>Halobacteriales</taxon>
        <taxon>Haloferacaceae</taxon>
        <taxon>Halorubrum</taxon>
    </lineage>
</organism>
<proteinExistence type="predicted"/>
<sequence length="129" mass="14676">MNPEEILRENAETYQRKNADYGQSWYAIGEILYGLTKGEPIALETPEDFVSFGLFTRRLDKLARAFTGEFLDHDLNFESIRDSHEDESTYAAIHASLFCEPETVEYVNVSGAHPEYEAAYQDLRAGEGD</sequence>
<dbReference type="RefSeq" id="WP_094533595.1">
    <property type="nucleotide sequence ID" value="NZ_NHPJ01000109.1"/>
</dbReference>